<evidence type="ECO:0000256" key="1">
    <source>
        <dbReference type="SAM" id="Phobius"/>
    </source>
</evidence>
<accession>A0ABV7E6Q6</accession>
<keyword evidence="1" id="KW-1133">Transmembrane helix</keyword>
<sequence length="92" mass="9340">MNELDRLLGHLRAAPAPDRLAGIDGEVLAAVSARRAGSMAVSNASFALVAVLALFVGIIGSGVTQPHPMRMPLAPFGVPSALAPSTLLAETP</sequence>
<evidence type="ECO:0000313" key="2">
    <source>
        <dbReference type="EMBL" id="MFC3098360.1"/>
    </source>
</evidence>
<keyword evidence="3" id="KW-1185">Reference proteome</keyword>
<reference evidence="3" key="1">
    <citation type="journal article" date="2019" name="Int. J. Syst. Evol. Microbiol.">
        <title>The Global Catalogue of Microorganisms (GCM) 10K type strain sequencing project: providing services to taxonomists for standard genome sequencing and annotation.</title>
        <authorList>
            <consortium name="The Broad Institute Genomics Platform"/>
            <consortium name="The Broad Institute Genome Sequencing Center for Infectious Disease"/>
            <person name="Wu L."/>
            <person name="Ma J."/>
        </authorList>
    </citation>
    <scope>NUCLEOTIDE SEQUENCE [LARGE SCALE GENOMIC DNA]</scope>
    <source>
        <strain evidence="3">KCTC 52607</strain>
    </source>
</reference>
<keyword evidence="1" id="KW-0472">Membrane</keyword>
<protein>
    <submittedName>
        <fullName evidence="2">Uncharacterized protein</fullName>
    </submittedName>
</protein>
<dbReference type="Proteomes" id="UP001595456">
    <property type="component" value="Unassembled WGS sequence"/>
</dbReference>
<gene>
    <name evidence="2" type="ORF">ACFODU_11210</name>
</gene>
<feature type="transmembrane region" description="Helical" evidence="1">
    <location>
        <begin position="44"/>
        <end position="63"/>
    </location>
</feature>
<dbReference type="EMBL" id="JBHRST010000018">
    <property type="protein sequence ID" value="MFC3098360.1"/>
    <property type="molecule type" value="Genomic_DNA"/>
</dbReference>
<keyword evidence="1" id="KW-0812">Transmembrane</keyword>
<dbReference type="RefSeq" id="WP_336926933.1">
    <property type="nucleotide sequence ID" value="NZ_JBANRO010000010.1"/>
</dbReference>
<name>A0ABV7E6Q6_9SPHN</name>
<proteinExistence type="predicted"/>
<comment type="caution">
    <text evidence="2">The sequence shown here is derived from an EMBL/GenBank/DDBJ whole genome shotgun (WGS) entry which is preliminary data.</text>
</comment>
<evidence type="ECO:0000313" key="3">
    <source>
        <dbReference type="Proteomes" id="UP001595456"/>
    </source>
</evidence>
<organism evidence="2 3">
    <name type="scientific">Alteraurantiacibacter palmitatis</name>
    <dbReference type="NCBI Taxonomy" id="2054628"/>
    <lineage>
        <taxon>Bacteria</taxon>
        <taxon>Pseudomonadati</taxon>
        <taxon>Pseudomonadota</taxon>
        <taxon>Alphaproteobacteria</taxon>
        <taxon>Sphingomonadales</taxon>
        <taxon>Erythrobacteraceae</taxon>
        <taxon>Alteraurantiacibacter</taxon>
    </lineage>
</organism>